<evidence type="ECO:0000256" key="4">
    <source>
        <dbReference type="SAM" id="MobiDB-lite"/>
    </source>
</evidence>
<reference evidence="7" key="1">
    <citation type="journal article" date="2017" name="bioRxiv">
        <title>Conservation of a gene cluster reveals novel cercosporin biosynthetic mechanisms and extends production to the genus Colletotrichum.</title>
        <authorList>
            <person name="de Jonge R."/>
            <person name="Ebert M.K."/>
            <person name="Huitt-Roehl C.R."/>
            <person name="Pal P."/>
            <person name="Suttle J.C."/>
            <person name="Spanner R.E."/>
            <person name="Neubauer J.D."/>
            <person name="Jurick W.M.II."/>
            <person name="Stott K.A."/>
            <person name="Secor G.A."/>
            <person name="Thomma B.P.H.J."/>
            <person name="Van de Peer Y."/>
            <person name="Townsend C.A."/>
            <person name="Bolton M.D."/>
        </authorList>
    </citation>
    <scope>NUCLEOTIDE SEQUENCE [LARGE SCALE GENOMIC DNA]</scope>
    <source>
        <strain evidence="7">CBS538.71</strain>
    </source>
</reference>
<dbReference type="GO" id="GO:0005739">
    <property type="term" value="C:mitochondrion"/>
    <property type="evidence" value="ECO:0007669"/>
    <property type="project" value="GOC"/>
</dbReference>
<dbReference type="STRING" id="357750.A0A2S6C8C7"/>
<keyword evidence="5" id="KW-0472">Membrane</keyword>
<feature type="region of interest" description="Disordered" evidence="4">
    <location>
        <begin position="40"/>
        <end position="66"/>
    </location>
</feature>
<dbReference type="OrthoDB" id="270009at2759"/>
<keyword evidence="2" id="KW-0479">Metal-binding</keyword>
<keyword evidence="7" id="KW-1185">Reference proteome</keyword>
<evidence type="ECO:0000256" key="5">
    <source>
        <dbReference type="SAM" id="Phobius"/>
    </source>
</evidence>
<comment type="caution">
    <text evidence="6">The sequence shown here is derived from an EMBL/GenBank/DDBJ whole genome shotgun (WGS) entry which is preliminary data.</text>
</comment>
<dbReference type="Proteomes" id="UP000237631">
    <property type="component" value="Unassembled WGS sequence"/>
</dbReference>
<dbReference type="GO" id="GO:0033617">
    <property type="term" value="P:mitochondrial respiratory chain complex IV assembly"/>
    <property type="evidence" value="ECO:0007669"/>
    <property type="project" value="TreeGrafter"/>
</dbReference>
<feature type="disulfide bond" description="Redox-active" evidence="3">
    <location>
        <begin position="154"/>
        <end position="158"/>
    </location>
</feature>
<sequence length="404" mass="45524">MAAPLLSPMRSAQSSICRQCAAASKSRTLFTNTSNTLKHELRSRPTTTISSRPFTSSTPRTRQKTVQEAKSRYRLGPFSWQAGLLFLVAGGGLTLYFRYEKARMSRARIAEANKGIGKPLVGGPFHLIDHHGNEYTEENLKGKYSLVYFGFTHCPDICPEELDKMAGMIERVKEKHGDKMRSVFISCDPARDTPEVLRRYLKEFHGDILGLVGTWEEVKAVCKAYRVYFSTPPDVKPGQDYLVDHSIYFYLMDPEGDFVEAIGRNFTVDAAAKVINDHIADWKGKIDSSLLAARVKASALELLQFTSEIFALRWTSCTKLIKTAQVANILSQFASALASSSRRNVLLRPSIFVFVFEPILPEFLDSLLAHMILLAIRCGWNNECLRMLAAPRHLEQDIFQEDSR</sequence>
<keyword evidence="3" id="KW-1015">Disulfide bond</keyword>
<feature type="transmembrane region" description="Helical" evidence="5">
    <location>
        <begin position="78"/>
        <end position="99"/>
    </location>
</feature>
<evidence type="ECO:0000313" key="7">
    <source>
        <dbReference type="Proteomes" id="UP000237631"/>
    </source>
</evidence>
<dbReference type="PANTHER" id="PTHR12151:SF5">
    <property type="entry name" value="AT19154P"/>
    <property type="match status" value="1"/>
</dbReference>
<evidence type="ECO:0000313" key="6">
    <source>
        <dbReference type="EMBL" id="PPJ55976.1"/>
    </source>
</evidence>
<dbReference type="EMBL" id="PNEN01000528">
    <property type="protein sequence ID" value="PPJ55976.1"/>
    <property type="molecule type" value="Genomic_DNA"/>
</dbReference>
<keyword evidence="5" id="KW-1133">Transmembrane helix</keyword>
<dbReference type="Pfam" id="PF02630">
    <property type="entry name" value="SCO1-SenC"/>
    <property type="match status" value="1"/>
</dbReference>
<dbReference type="GO" id="GO:0045454">
    <property type="term" value="P:cell redox homeostasis"/>
    <property type="evidence" value="ECO:0007669"/>
    <property type="project" value="UniProtKB-ARBA"/>
</dbReference>
<dbReference type="CDD" id="cd02968">
    <property type="entry name" value="SCO"/>
    <property type="match status" value="1"/>
</dbReference>
<feature type="compositionally biased region" description="Low complexity" evidence="4">
    <location>
        <begin position="44"/>
        <end position="60"/>
    </location>
</feature>
<proteinExistence type="inferred from homology"/>
<dbReference type="InterPro" id="IPR036249">
    <property type="entry name" value="Thioredoxin-like_sf"/>
</dbReference>
<dbReference type="GO" id="GO:0005507">
    <property type="term" value="F:copper ion binding"/>
    <property type="evidence" value="ECO:0007669"/>
    <property type="project" value="UniProtKB-ARBA"/>
</dbReference>
<feature type="binding site" evidence="2">
    <location>
        <position position="158"/>
    </location>
    <ligand>
        <name>Cu cation</name>
        <dbReference type="ChEBI" id="CHEBI:23378"/>
    </ligand>
</feature>
<comment type="similarity">
    <text evidence="1">Belongs to the SCO1/2 family.</text>
</comment>
<dbReference type="SUPFAM" id="SSF52833">
    <property type="entry name" value="Thioredoxin-like"/>
    <property type="match status" value="1"/>
</dbReference>
<accession>A0A2S6C8C7</accession>
<dbReference type="Gene3D" id="3.40.30.10">
    <property type="entry name" value="Glutaredoxin"/>
    <property type="match status" value="1"/>
</dbReference>
<keyword evidence="2" id="KW-0186">Copper</keyword>
<dbReference type="AlphaFoldDB" id="A0A2S6C8C7"/>
<feature type="binding site" evidence="2">
    <location>
        <position position="154"/>
    </location>
    <ligand>
        <name>Cu cation</name>
        <dbReference type="ChEBI" id="CHEBI:23378"/>
    </ligand>
</feature>
<keyword evidence="5" id="KW-0812">Transmembrane</keyword>
<gene>
    <name evidence="6" type="ORF">CBER1_03562</name>
</gene>
<dbReference type="FunFam" id="3.40.30.10:FF:000013">
    <property type="entry name" value="Blast:Protein SCO1 homolog, mitochondrial"/>
    <property type="match status" value="1"/>
</dbReference>
<feature type="binding site" evidence="2">
    <location>
        <position position="245"/>
    </location>
    <ligand>
        <name>Cu cation</name>
        <dbReference type="ChEBI" id="CHEBI:23378"/>
    </ligand>
</feature>
<evidence type="ECO:0000256" key="1">
    <source>
        <dbReference type="ARBA" id="ARBA00010996"/>
    </source>
</evidence>
<dbReference type="PANTHER" id="PTHR12151">
    <property type="entry name" value="ELECTRON TRANSPORT PROTIN SCO1/SENC FAMILY MEMBER"/>
    <property type="match status" value="1"/>
</dbReference>
<protein>
    <recommendedName>
        <fullName evidence="8">Thioredoxin domain-containing protein</fullName>
    </recommendedName>
</protein>
<organism evidence="6 7">
    <name type="scientific">Cercospora berteroae</name>
    <dbReference type="NCBI Taxonomy" id="357750"/>
    <lineage>
        <taxon>Eukaryota</taxon>
        <taxon>Fungi</taxon>
        <taxon>Dikarya</taxon>
        <taxon>Ascomycota</taxon>
        <taxon>Pezizomycotina</taxon>
        <taxon>Dothideomycetes</taxon>
        <taxon>Dothideomycetidae</taxon>
        <taxon>Mycosphaerellales</taxon>
        <taxon>Mycosphaerellaceae</taxon>
        <taxon>Cercospora</taxon>
    </lineage>
</organism>
<evidence type="ECO:0008006" key="8">
    <source>
        <dbReference type="Google" id="ProtNLM"/>
    </source>
</evidence>
<evidence type="ECO:0000256" key="2">
    <source>
        <dbReference type="PIRSR" id="PIRSR603782-1"/>
    </source>
</evidence>
<dbReference type="InterPro" id="IPR003782">
    <property type="entry name" value="SCO1/SenC"/>
</dbReference>
<name>A0A2S6C8C7_9PEZI</name>
<evidence type="ECO:0000256" key="3">
    <source>
        <dbReference type="PIRSR" id="PIRSR603782-2"/>
    </source>
</evidence>